<dbReference type="GO" id="GO:0004621">
    <property type="term" value="F:glycosylphosphatidylinositol phospholipase D activity"/>
    <property type="evidence" value="ECO:0007669"/>
    <property type="project" value="TreeGrafter"/>
</dbReference>
<accession>A0A1R0H7I3</accession>
<keyword evidence="7" id="KW-1185">Reference proteome</keyword>
<protein>
    <submittedName>
        <fullName evidence="6">Phosphatidylinositol-glycan-specific phospholipase D</fullName>
    </submittedName>
</protein>
<proteinExistence type="predicted"/>
<dbReference type="Pfam" id="PF01839">
    <property type="entry name" value="FG-GAP"/>
    <property type="match status" value="1"/>
</dbReference>
<dbReference type="InterPro" id="IPR013517">
    <property type="entry name" value="FG-GAP"/>
</dbReference>
<dbReference type="InterPro" id="IPR013519">
    <property type="entry name" value="Int_alpha_beta-p"/>
</dbReference>
<evidence type="ECO:0000256" key="5">
    <source>
        <dbReference type="PROSITE-ProRule" id="PRU00803"/>
    </source>
</evidence>
<evidence type="ECO:0000256" key="2">
    <source>
        <dbReference type="ARBA" id="ARBA00022737"/>
    </source>
</evidence>
<evidence type="ECO:0000313" key="6">
    <source>
        <dbReference type="EMBL" id="OLY85048.1"/>
    </source>
</evidence>
<dbReference type="STRING" id="133383.A0A1R0H7I3"/>
<dbReference type="PROSITE" id="PS51470">
    <property type="entry name" value="FG_GAP"/>
    <property type="match status" value="1"/>
</dbReference>
<dbReference type="SMART" id="SM00191">
    <property type="entry name" value="Int_alpha"/>
    <property type="match status" value="3"/>
</dbReference>
<evidence type="ECO:0000256" key="1">
    <source>
        <dbReference type="ARBA" id="ARBA00022729"/>
    </source>
</evidence>
<name>A0A1R0H7I3_9FUNG</name>
<reference evidence="6 7" key="1">
    <citation type="journal article" date="2016" name="Mol. Biol. Evol.">
        <title>Genome-Wide Survey of Gut Fungi (Harpellales) Reveals the First Horizontally Transferred Ubiquitin Gene from a Mosquito Host.</title>
        <authorList>
            <person name="Wang Y."/>
            <person name="White M.M."/>
            <person name="Kvist S."/>
            <person name="Moncalvo J.M."/>
        </authorList>
    </citation>
    <scope>NUCLEOTIDE SEQUENCE [LARGE SCALE GENOMIC DNA]</scope>
    <source>
        <strain evidence="6 7">ALG-7-W6</strain>
    </source>
</reference>
<keyword evidence="3" id="KW-0378">Hydrolase</keyword>
<dbReference type="SUPFAM" id="SSF69318">
    <property type="entry name" value="Integrin alpha N-terminal domain"/>
    <property type="match status" value="1"/>
</dbReference>
<evidence type="ECO:0000313" key="7">
    <source>
        <dbReference type="Proteomes" id="UP000187455"/>
    </source>
</evidence>
<feature type="repeat" description="FG-GAP" evidence="5">
    <location>
        <begin position="238"/>
        <end position="299"/>
    </location>
</feature>
<dbReference type="PANTHER" id="PTHR23221">
    <property type="entry name" value="GLYCOSYLPHOSPHATIDYLINOSITOL PHOSPHOLIPASE D"/>
    <property type="match status" value="1"/>
</dbReference>
<gene>
    <name evidence="6" type="ORF">AYI68_g771</name>
</gene>
<keyword evidence="1" id="KW-0732">Signal</keyword>
<dbReference type="GO" id="GO:0031012">
    <property type="term" value="C:extracellular matrix"/>
    <property type="evidence" value="ECO:0007669"/>
    <property type="project" value="TreeGrafter"/>
</dbReference>
<dbReference type="AlphaFoldDB" id="A0A1R0H7I3"/>
<comment type="caution">
    <text evidence="6">The sequence shown here is derived from an EMBL/GenBank/DDBJ whole genome shotgun (WGS) entry which is preliminary data.</text>
</comment>
<keyword evidence="4" id="KW-0325">Glycoprotein</keyword>
<dbReference type="OrthoDB" id="5573735at2759"/>
<evidence type="ECO:0000256" key="4">
    <source>
        <dbReference type="ARBA" id="ARBA00023180"/>
    </source>
</evidence>
<dbReference type="Proteomes" id="UP000187455">
    <property type="component" value="Unassembled WGS sequence"/>
</dbReference>
<keyword evidence="2" id="KW-0677">Repeat</keyword>
<dbReference type="InterPro" id="IPR028994">
    <property type="entry name" value="Integrin_alpha_N"/>
</dbReference>
<organism evidence="6 7">
    <name type="scientific">Smittium mucronatum</name>
    <dbReference type="NCBI Taxonomy" id="133383"/>
    <lineage>
        <taxon>Eukaryota</taxon>
        <taxon>Fungi</taxon>
        <taxon>Fungi incertae sedis</taxon>
        <taxon>Zoopagomycota</taxon>
        <taxon>Kickxellomycotina</taxon>
        <taxon>Harpellomycetes</taxon>
        <taxon>Harpellales</taxon>
        <taxon>Legeriomycetaceae</taxon>
        <taxon>Smittium</taxon>
    </lineage>
</organism>
<dbReference type="Gene3D" id="2.130.10.130">
    <property type="entry name" value="Integrin alpha, N-terminal"/>
    <property type="match status" value="1"/>
</dbReference>
<dbReference type="PANTHER" id="PTHR23221:SF7">
    <property type="entry name" value="PHOSPHATIDYLINOSITOL-GLYCAN-SPECIFIC PHOSPHOLIPASE D"/>
    <property type="match status" value="1"/>
</dbReference>
<evidence type="ECO:0000256" key="3">
    <source>
        <dbReference type="ARBA" id="ARBA00022801"/>
    </source>
</evidence>
<dbReference type="EMBL" id="LSSL01000260">
    <property type="protein sequence ID" value="OLY85048.1"/>
    <property type="molecule type" value="Genomic_DNA"/>
</dbReference>
<sequence length="618" mass="68281">MSVQTFNCWNCVSSWIKNNNKSCNCLVDDLNPIIPPNSSFTRHKNRFKSQAIDTLINLGGERLGSIDSFVNILDLNNGFSELSHSFVPNNDSHISLISPNTLSEQQSAQNDFVKQSQEKVYSFKNKIKSYSNINKNIKDSTAFLSNQCRDIRSEFSKNSLFYTNAPHSLVGKSIAFGDFSGNGKTQIGAPFYFSPSHKSQAGAVFVSDLDSLNDPNHEYQVESFAKLTLYLPDSTPLSNNHSFSQIDKFSMFGASLLSIDINGDGIDDLVVGAPWTNGMMAKNRGKVLIYYGRKNFGLNSVPDQVIDSDNIGTHKIGDFKLSGVRIGEHLFPGNFGNFDLIIGAPQTNLDKKLQAGAVFVFSMDQKSENSFLALKSASVGISPSNYDWYGASAVTFKDPKSSSMGVLIVGSPGHRPPTDNIKILDYHPSNDFQTNEKSNKMGKVYGYSVFSNYSINLETEIGDYGSYGMFGSHLALSNQDSQTNYIIISAHLSDITTVDDNQNNSNGVANVNEVYVGSDSTPNLKTTPVRMFSTLWQAGSIYATNWSLIDVEKKDLFVDIFNKINAASSLSHLGSSTSCIDSECWIGEPLSNKRKAFKNHHLFSNSLYRFLKLTTIFY</sequence>
<dbReference type="GO" id="GO:0005615">
    <property type="term" value="C:extracellular space"/>
    <property type="evidence" value="ECO:0007669"/>
    <property type="project" value="TreeGrafter"/>
</dbReference>